<dbReference type="GO" id="GO:0016887">
    <property type="term" value="F:ATP hydrolysis activity"/>
    <property type="evidence" value="ECO:0007669"/>
    <property type="project" value="InterPro"/>
</dbReference>
<reference evidence="3" key="1">
    <citation type="submission" date="2015-11" db="EMBL/GenBank/DDBJ databases">
        <title>Genomic diversity of Staphylococcus saprophyticus strains from urinary tract infections, animal surfaces, and fermented foods.</title>
        <authorList>
            <person name="Wolfe B.E."/>
        </authorList>
    </citation>
    <scope>NUCLEOTIDE SEQUENCE [LARGE SCALE GENOMIC DNA]</scope>
    <source>
        <strain evidence="3">738_7</strain>
    </source>
</reference>
<protein>
    <recommendedName>
        <fullName evidence="1">ATPase dynein-related AAA domain-containing protein</fullName>
    </recommendedName>
</protein>
<evidence type="ECO:0000313" key="2">
    <source>
        <dbReference type="EMBL" id="OEK58187.1"/>
    </source>
</evidence>
<dbReference type="EMBL" id="LNPX01000017">
    <property type="protein sequence ID" value="OEK58187.1"/>
    <property type="molecule type" value="Genomic_DNA"/>
</dbReference>
<evidence type="ECO:0000259" key="1">
    <source>
        <dbReference type="Pfam" id="PF07728"/>
    </source>
</evidence>
<dbReference type="Pfam" id="PF07728">
    <property type="entry name" value="AAA_5"/>
    <property type="match status" value="1"/>
</dbReference>
<dbReference type="Gene3D" id="3.40.50.300">
    <property type="entry name" value="P-loop containing nucleotide triphosphate hydrolases"/>
    <property type="match status" value="1"/>
</dbReference>
<name>A0AAP7LUA7_9STAP</name>
<feature type="domain" description="ATPase dynein-related AAA" evidence="1">
    <location>
        <begin position="306"/>
        <end position="462"/>
    </location>
</feature>
<dbReference type="InterPro" id="IPR027417">
    <property type="entry name" value="P-loop_NTPase"/>
</dbReference>
<dbReference type="InterPro" id="IPR011704">
    <property type="entry name" value="ATPase_dyneun-rel_AAA"/>
</dbReference>
<dbReference type="SUPFAM" id="SSF52540">
    <property type="entry name" value="P-loop containing nucleoside triphosphate hydrolases"/>
    <property type="match status" value="1"/>
</dbReference>
<gene>
    <name evidence="2" type="ORF">ASS94_04615</name>
</gene>
<dbReference type="AlphaFoldDB" id="A0AAP7LUA7"/>
<dbReference type="GO" id="GO:0005524">
    <property type="term" value="F:ATP binding"/>
    <property type="evidence" value="ECO:0007669"/>
    <property type="project" value="InterPro"/>
</dbReference>
<organism evidence="2 3">
    <name type="scientific">Staphylococcus equorum</name>
    <dbReference type="NCBI Taxonomy" id="246432"/>
    <lineage>
        <taxon>Bacteria</taxon>
        <taxon>Bacillati</taxon>
        <taxon>Bacillota</taxon>
        <taxon>Bacilli</taxon>
        <taxon>Bacillales</taxon>
        <taxon>Staphylococcaceae</taxon>
        <taxon>Staphylococcus</taxon>
    </lineage>
</organism>
<proteinExistence type="predicted"/>
<dbReference type="Proteomes" id="UP000095464">
    <property type="component" value="Unassembled WGS sequence"/>
</dbReference>
<dbReference type="RefSeq" id="WP_069813083.1">
    <property type="nucleotide sequence ID" value="NZ_CP068576.1"/>
</dbReference>
<sequence>MKNNWEKVDLIGILATEEEINKAYNKENIFINSNDFIQFYIKLISTTPYDYPNLDNKTKYIACFSTSLYELYKDDTSKSQSERIDDFYNFIYDKFVCLNVEQKEDYTILNKYFYNGHIKEVLPRPSKIEQADVLHPVPIFNKSNAAKDIDSFLNDLSKNFKFGNNSHISKELDDAPEMIFYEDNDNDIFAIGEIKSFDFNEDRGISFGFDEKIHFFKLEDDDYKSLIVNKNNVAFITTSLIQKIEDKILKGTENIIELETDKKSKNDEQEEKFLKHFIDKLSNENLVYSPKDILNFHTAMKTSKLVILSGMSGTGKSKLIKAYANSLGLKDNFKFIPVSPSWTEDSDIIGYADTLNMIYRPDDHGLIETLIQAKLNPDKLFIVCFDEMNLARIEHYFSQFLSLLESDVENRKLQLYNKELGGKLYNSSKYNHEITIGKNVRFVGTVNIDESTHHFSNKVLDRADLITLEVMPFKQLVEIANSEKIKTTEGISFEQDYIESFFKNSKTIDLDDNTIEFLQKVHNILLTINSQSGIGPRVIKHIDYYLKNIPNYEDILDDGEGLDYQVVQRVLSKVRGSREELVFLIGSYDPDTNSVISSNLLSLLDEYKSISDFTNSRNVILNKSKELYINGFTF</sequence>
<accession>A0AAP7LUA7</accession>
<comment type="caution">
    <text evidence="2">The sequence shown here is derived from an EMBL/GenBank/DDBJ whole genome shotgun (WGS) entry which is preliminary data.</text>
</comment>
<evidence type="ECO:0000313" key="3">
    <source>
        <dbReference type="Proteomes" id="UP000095464"/>
    </source>
</evidence>